<dbReference type="OrthoDB" id="9974421at2759"/>
<dbReference type="SUPFAM" id="SSF53474">
    <property type="entry name" value="alpha/beta-Hydrolases"/>
    <property type="match status" value="1"/>
</dbReference>
<dbReference type="Pfam" id="PF04083">
    <property type="entry name" value="Abhydro_lipase"/>
    <property type="match status" value="1"/>
</dbReference>
<evidence type="ECO:0000256" key="6">
    <source>
        <dbReference type="ARBA" id="ARBA00023098"/>
    </source>
</evidence>
<keyword evidence="14" id="KW-1185">Reference proteome</keyword>
<dbReference type="InterPro" id="IPR025483">
    <property type="entry name" value="Lipase_euk"/>
</dbReference>
<dbReference type="InterPro" id="IPR029058">
    <property type="entry name" value="AB_hydrolase_fold"/>
</dbReference>
<feature type="active site" description="Charge relay system" evidence="10">
    <location>
        <position position="345"/>
    </location>
</feature>
<evidence type="ECO:0000256" key="8">
    <source>
        <dbReference type="ARBA" id="ARBA00023228"/>
    </source>
</evidence>
<reference evidence="13" key="1">
    <citation type="submission" date="2020-10" db="EMBL/GenBank/DDBJ databases">
        <authorList>
            <person name="Kikuchi T."/>
        </authorList>
    </citation>
    <scope>NUCLEOTIDE SEQUENCE</scope>
    <source>
        <strain evidence="13">NKZ352</strain>
    </source>
</reference>
<evidence type="ECO:0000256" key="11">
    <source>
        <dbReference type="SAM" id="SignalP"/>
    </source>
</evidence>
<evidence type="ECO:0000313" key="13">
    <source>
        <dbReference type="EMBL" id="CAD6194863.1"/>
    </source>
</evidence>
<name>A0A8S1HED8_9PELO</name>
<comment type="caution">
    <text evidence="13">The sequence shown here is derived from an EMBL/GenBank/DDBJ whole genome shotgun (WGS) entry which is preliminary data.</text>
</comment>
<dbReference type="GO" id="GO:0016042">
    <property type="term" value="P:lipid catabolic process"/>
    <property type="evidence" value="ECO:0007669"/>
    <property type="project" value="UniProtKB-KW"/>
</dbReference>
<dbReference type="PIRSF" id="PIRSF000862">
    <property type="entry name" value="Steryl_ester_lip"/>
    <property type="match status" value="1"/>
</dbReference>
<feature type="domain" description="Partial AB-hydrolase lipase" evidence="12">
    <location>
        <begin position="31"/>
        <end position="92"/>
    </location>
</feature>
<dbReference type="GO" id="GO:0016788">
    <property type="term" value="F:hydrolase activity, acting on ester bonds"/>
    <property type="evidence" value="ECO:0007669"/>
    <property type="project" value="InterPro"/>
</dbReference>
<feature type="signal peptide" evidence="11">
    <location>
        <begin position="1"/>
        <end position="18"/>
    </location>
</feature>
<evidence type="ECO:0000256" key="5">
    <source>
        <dbReference type="ARBA" id="ARBA00022963"/>
    </source>
</evidence>
<sequence length="405" mass="45484">MGFALVLVLLALIQNASAKDLDPEIFMDVMGIIKYWGYPVESHTTVTSDGYILTMHRIPNGKNSGPNWPNGKKPAVFLQHGLLGDSSHYVGNLPGQSAAYMFADAGFDVWMGNMRGNTYSKNHTSLSPKNNDFWRFSWDEMGALDLEAMIDKVLEITAHDSLYYVGHSQGTLTMFSKLSLDNGGQFSKKIKKFFAYAPVSSVKNIEGGLAYLAHHFSLELDAYYAIFGSGDFLPDFYVMKMVSEYVCGGMKIEADTCDNFLFLIGGPESNQWNETRVPVYISQMPAGTSSQNMIHWLQMVQHGGIPMFNFGTKGNKAKYGQATPPQYDFSKIAGTQIYLYWSPDDWLADEKDILAYLLPKLSSSVLIENNRLEHFNHLDFIWGLNATELIYQPTIDICTKDYLNQ</sequence>
<keyword evidence="4 9" id="KW-0378">Hydrolase</keyword>
<protein>
    <recommendedName>
        <fullName evidence="9">Lipase</fullName>
    </recommendedName>
</protein>
<evidence type="ECO:0000256" key="4">
    <source>
        <dbReference type="ARBA" id="ARBA00022801"/>
    </source>
</evidence>
<evidence type="ECO:0000256" key="9">
    <source>
        <dbReference type="PIRNR" id="PIRNR000862"/>
    </source>
</evidence>
<dbReference type="EMBL" id="CAJGYM010000048">
    <property type="protein sequence ID" value="CAD6194863.1"/>
    <property type="molecule type" value="Genomic_DNA"/>
</dbReference>
<evidence type="ECO:0000313" key="14">
    <source>
        <dbReference type="Proteomes" id="UP000835052"/>
    </source>
</evidence>
<dbReference type="InterPro" id="IPR006693">
    <property type="entry name" value="AB_hydrolase_lipase"/>
</dbReference>
<evidence type="ECO:0000256" key="2">
    <source>
        <dbReference type="ARBA" id="ARBA00010701"/>
    </source>
</evidence>
<dbReference type="Gene3D" id="3.40.50.1820">
    <property type="entry name" value="alpha/beta hydrolase"/>
    <property type="match status" value="1"/>
</dbReference>
<evidence type="ECO:0000259" key="12">
    <source>
        <dbReference type="Pfam" id="PF04083"/>
    </source>
</evidence>
<dbReference type="Proteomes" id="UP000835052">
    <property type="component" value="Unassembled WGS sequence"/>
</dbReference>
<keyword evidence="7" id="KW-0325">Glycoprotein</keyword>
<evidence type="ECO:0000256" key="1">
    <source>
        <dbReference type="ARBA" id="ARBA00004227"/>
    </source>
</evidence>
<keyword evidence="5 9" id="KW-0442">Lipid degradation</keyword>
<feature type="active site" description="Charge relay system" evidence="10">
    <location>
        <position position="377"/>
    </location>
</feature>
<feature type="chain" id="PRO_5035942943" description="Lipase" evidence="11">
    <location>
        <begin position="19"/>
        <end position="405"/>
    </location>
</feature>
<keyword evidence="8" id="KW-0458">Lysosome</keyword>
<evidence type="ECO:0000256" key="10">
    <source>
        <dbReference type="PIRSR" id="PIRSR000862-1"/>
    </source>
</evidence>
<dbReference type="AlphaFoldDB" id="A0A8S1HED8"/>
<accession>A0A8S1HED8</accession>
<gene>
    <name evidence="13" type="ORF">CAUJ_LOCUS10782</name>
</gene>
<feature type="active site" description="Nucleophile" evidence="10">
    <location>
        <position position="168"/>
    </location>
</feature>
<keyword evidence="3 11" id="KW-0732">Signal</keyword>
<dbReference type="GO" id="GO:0043202">
    <property type="term" value="C:lysosomal lumen"/>
    <property type="evidence" value="ECO:0007669"/>
    <property type="project" value="UniProtKB-SubCell"/>
</dbReference>
<keyword evidence="6" id="KW-0443">Lipid metabolism</keyword>
<dbReference type="PANTHER" id="PTHR11005">
    <property type="entry name" value="LYSOSOMAL ACID LIPASE-RELATED"/>
    <property type="match status" value="1"/>
</dbReference>
<comment type="subcellular location">
    <subcellularLocation>
        <location evidence="1">Lysosome lumen</location>
    </subcellularLocation>
</comment>
<organism evidence="13 14">
    <name type="scientific">Caenorhabditis auriculariae</name>
    <dbReference type="NCBI Taxonomy" id="2777116"/>
    <lineage>
        <taxon>Eukaryota</taxon>
        <taxon>Metazoa</taxon>
        <taxon>Ecdysozoa</taxon>
        <taxon>Nematoda</taxon>
        <taxon>Chromadorea</taxon>
        <taxon>Rhabditida</taxon>
        <taxon>Rhabditina</taxon>
        <taxon>Rhabditomorpha</taxon>
        <taxon>Rhabditoidea</taxon>
        <taxon>Rhabditidae</taxon>
        <taxon>Peloderinae</taxon>
        <taxon>Caenorhabditis</taxon>
    </lineage>
</organism>
<dbReference type="FunFam" id="3.40.50.1820:FF:000021">
    <property type="entry name" value="Lipase"/>
    <property type="match status" value="1"/>
</dbReference>
<comment type="similarity">
    <text evidence="2 9">Belongs to the AB hydrolase superfamily. Lipase family.</text>
</comment>
<evidence type="ECO:0000256" key="3">
    <source>
        <dbReference type="ARBA" id="ARBA00022729"/>
    </source>
</evidence>
<proteinExistence type="inferred from homology"/>
<evidence type="ECO:0000256" key="7">
    <source>
        <dbReference type="ARBA" id="ARBA00023180"/>
    </source>
</evidence>